<proteinExistence type="predicted"/>
<keyword evidence="2" id="KW-1185">Reference proteome</keyword>
<reference evidence="1" key="1">
    <citation type="journal article" date="2022" name="bioRxiv">
        <title>Sequencing and chromosome-scale assembly of the giantPleurodeles waltlgenome.</title>
        <authorList>
            <person name="Brown T."/>
            <person name="Elewa A."/>
            <person name="Iarovenko S."/>
            <person name="Subramanian E."/>
            <person name="Araus A.J."/>
            <person name="Petzold A."/>
            <person name="Susuki M."/>
            <person name="Suzuki K.-i.T."/>
            <person name="Hayashi T."/>
            <person name="Toyoda A."/>
            <person name="Oliveira C."/>
            <person name="Osipova E."/>
            <person name="Leigh N.D."/>
            <person name="Simon A."/>
            <person name="Yun M.H."/>
        </authorList>
    </citation>
    <scope>NUCLEOTIDE SEQUENCE</scope>
    <source>
        <strain evidence="1">20211129_DDA</strain>
        <tissue evidence="1">Liver</tissue>
    </source>
</reference>
<protein>
    <submittedName>
        <fullName evidence="1">Uncharacterized protein</fullName>
    </submittedName>
</protein>
<sequence>MTELMLPRTPEVALLGYVKEIPSEYRRLVGILLVLAKHRVVMCWGWKQKPRCDDWLKKAAYCQEQLATNWELMPMGSHPREGDD</sequence>
<dbReference type="EMBL" id="JANPWB010000003">
    <property type="protein sequence ID" value="KAJ1199115.1"/>
    <property type="molecule type" value="Genomic_DNA"/>
</dbReference>
<dbReference type="AlphaFoldDB" id="A0AAV7VC18"/>
<accession>A0AAV7VC18</accession>
<organism evidence="1 2">
    <name type="scientific">Pleurodeles waltl</name>
    <name type="common">Iberian ribbed newt</name>
    <dbReference type="NCBI Taxonomy" id="8319"/>
    <lineage>
        <taxon>Eukaryota</taxon>
        <taxon>Metazoa</taxon>
        <taxon>Chordata</taxon>
        <taxon>Craniata</taxon>
        <taxon>Vertebrata</taxon>
        <taxon>Euteleostomi</taxon>
        <taxon>Amphibia</taxon>
        <taxon>Batrachia</taxon>
        <taxon>Caudata</taxon>
        <taxon>Salamandroidea</taxon>
        <taxon>Salamandridae</taxon>
        <taxon>Pleurodelinae</taxon>
        <taxon>Pleurodeles</taxon>
    </lineage>
</organism>
<gene>
    <name evidence="1" type="ORF">NDU88_002953</name>
</gene>
<comment type="caution">
    <text evidence="1">The sequence shown here is derived from an EMBL/GenBank/DDBJ whole genome shotgun (WGS) entry which is preliminary data.</text>
</comment>
<evidence type="ECO:0000313" key="1">
    <source>
        <dbReference type="EMBL" id="KAJ1199115.1"/>
    </source>
</evidence>
<evidence type="ECO:0000313" key="2">
    <source>
        <dbReference type="Proteomes" id="UP001066276"/>
    </source>
</evidence>
<dbReference type="Proteomes" id="UP001066276">
    <property type="component" value="Chromosome 2_1"/>
</dbReference>
<name>A0AAV7VC18_PLEWA</name>